<proteinExistence type="predicted"/>
<dbReference type="EMBL" id="OU466862">
    <property type="protein sequence ID" value="CAH2072473.1"/>
    <property type="molecule type" value="Genomic_DNA"/>
</dbReference>
<reference evidence="1 2" key="1">
    <citation type="submission" date="2022-03" db="EMBL/GenBank/DDBJ databases">
        <authorList>
            <person name="Nunn A."/>
            <person name="Chopra R."/>
            <person name="Nunn A."/>
            <person name="Contreras Garrido A."/>
        </authorList>
    </citation>
    <scope>NUCLEOTIDE SEQUENCE [LARGE SCALE GENOMIC DNA]</scope>
</reference>
<dbReference type="Proteomes" id="UP000836841">
    <property type="component" value="Chromosome 6"/>
</dbReference>
<name>A0AAU9ST80_THLAR</name>
<dbReference type="AlphaFoldDB" id="A0AAU9ST80"/>
<organism evidence="1 2">
    <name type="scientific">Thlaspi arvense</name>
    <name type="common">Field penny-cress</name>
    <dbReference type="NCBI Taxonomy" id="13288"/>
    <lineage>
        <taxon>Eukaryota</taxon>
        <taxon>Viridiplantae</taxon>
        <taxon>Streptophyta</taxon>
        <taxon>Embryophyta</taxon>
        <taxon>Tracheophyta</taxon>
        <taxon>Spermatophyta</taxon>
        <taxon>Magnoliopsida</taxon>
        <taxon>eudicotyledons</taxon>
        <taxon>Gunneridae</taxon>
        <taxon>Pentapetalae</taxon>
        <taxon>rosids</taxon>
        <taxon>malvids</taxon>
        <taxon>Brassicales</taxon>
        <taxon>Brassicaceae</taxon>
        <taxon>Thlaspideae</taxon>
        <taxon>Thlaspi</taxon>
    </lineage>
</organism>
<keyword evidence="2" id="KW-1185">Reference proteome</keyword>
<sequence length="61" mass="7110">MELNKTLKWGPEVTQQQNTKVCVTEITHDSYEEKKILLEEISETLRKQALMLKTEPCATLF</sequence>
<evidence type="ECO:0000313" key="1">
    <source>
        <dbReference type="EMBL" id="CAH2072473.1"/>
    </source>
</evidence>
<gene>
    <name evidence="1" type="ORF">TAV2_LOCUS20944</name>
</gene>
<protein>
    <submittedName>
        <fullName evidence="1">Uncharacterized protein</fullName>
    </submittedName>
</protein>
<accession>A0AAU9ST80</accession>
<evidence type="ECO:0000313" key="2">
    <source>
        <dbReference type="Proteomes" id="UP000836841"/>
    </source>
</evidence>